<dbReference type="EMBL" id="JAIUJS010000005">
    <property type="protein sequence ID" value="MCA0153722.1"/>
    <property type="molecule type" value="Genomic_DNA"/>
</dbReference>
<protein>
    <submittedName>
        <fullName evidence="1">Class I SAM-dependent methyltransferase</fullName>
    </submittedName>
</protein>
<comment type="caution">
    <text evidence="1">The sequence shown here is derived from an EMBL/GenBank/DDBJ whole genome shotgun (WGS) entry which is preliminary data.</text>
</comment>
<name>A0ABS7Y519_9FLAO</name>
<reference evidence="2" key="1">
    <citation type="submission" date="2023-07" db="EMBL/GenBank/DDBJ databases">
        <authorList>
            <person name="Yue Y."/>
        </authorList>
    </citation>
    <scope>NUCLEOTIDE SEQUENCE [LARGE SCALE GENOMIC DNA]</scope>
    <source>
        <strain evidence="2">2Y89</strain>
    </source>
</reference>
<evidence type="ECO:0000313" key="2">
    <source>
        <dbReference type="Proteomes" id="UP001198402"/>
    </source>
</evidence>
<organism evidence="1 2">
    <name type="scientific">Winogradskyella vincentii</name>
    <dbReference type="NCBI Taxonomy" id="2877122"/>
    <lineage>
        <taxon>Bacteria</taxon>
        <taxon>Pseudomonadati</taxon>
        <taxon>Bacteroidota</taxon>
        <taxon>Flavobacteriia</taxon>
        <taxon>Flavobacteriales</taxon>
        <taxon>Flavobacteriaceae</taxon>
        <taxon>Winogradskyella</taxon>
    </lineage>
</organism>
<sequence length="232" mass="27010">MNRVDLIQEIIDKKGFKRYLEIGTYKGESFFPINCKYKVAVDPQFNIPIKRKIKWIVKNANNVFNRFFEHTSDSFFDKHEKFVSKFKPQVVFVDGLHTFKASLLDVLNSLRHLDENGVIVMHDCMPPNRAASAFANSFKEAIDMKLEGWTGEWTGDVWKTIVYLKEKYGDKLKLYVLDTDYGLGYIETNVPIEALHIDESIFNRVNKLKYDDLLKDTSLINLVDKSKVNELL</sequence>
<evidence type="ECO:0000313" key="1">
    <source>
        <dbReference type="EMBL" id="MCA0153722.1"/>
    </source>
</evidence>
<gene>
    <name evidence="1" type="ORF">LBV24_10880</name>
</gene>
<dbReference type="Proteomes" id="UP001198402">
    <property type="component" value="Unassembled WGS sequence"/>
</dbReference>
<keyword evidence="1" id="KW-0808">Transferase</keyword>
<dbReference type="SUPFAM" id="SSF53335">
    <property type="entry name" value="S-adenosyl-L-methionine-dependent methyltransferases"/>
    <property type="match status" value="1"/>
</dbReference>
<dbReference type="InterPro" id="IPR029063">
    <property type="entry name" value="SAM-dependent_MTases_sf"/>
</dbReference>
<keyword evidence="2" id="KW-1185">Reference proteome</keyword>
<dbReference type="RefSeq" id="WP_224478683.1">
    <property type="nucleotide sequence ID" value="NZ_JAIUJS010000005.1"/>
</dbReference>
<dbReference type="GO" id="GO:0032259">
    <property type="term" value="P:methylation"/>
    <property type="evidence" value="ECO:0007669"/>
    <property type="project" value="UniProtKB-KW"/>
</dbReference>
<dbReference type="Gene3D" id="3.40.50.150">
    <property type="entry name" value="Vaccinia Virus protein VP39"/>
    <property type="match status" value="1"/>
</dbReference>
<proteinExistence type="predicted"/>
<dbReference type="Pfam" id="PF13578">
    <property type="entry name" value="Methyltransf_24"/>
    <property type="match status" value="1"/>
</dbReference>
<keyword evidence="1" id="KW-0489">Methyltransferase</keyword>
<dbReference type="GO" id="GO:0008168">
    <property type="term" value="F:methyltransferase activity"/>
    <property type="evidence" value="ECO:0007669"/>
    <property type="project" value="UniProtKB-KW"/>
</dbReference>
<accession>A0ABS7Y519</accession>